<evidence type="ECO:0000313" key="1">
    <source>
        <dbReference type="EMBL" id="QBO58749.1"/>
    </source>
</evidence>
<name>A0A4P6ZGM9_9FLAO</name>
<sequence>MLKRLFSVSAIILITTLSYGQEIKKESETVKTKMEVLASKTGSITKFVDNKLTNLSASDGAAETRVRKITNGAATASIYQITKEGK</sequence>
<dbReference type="KEGG" id="csal:NBC122_01941"/>
<dbReference type="EMBL" id="CP037954">
    <property type="protein sequence ID" value="QBO58749.1"/>
    <property type="molecule type" value="Genomic_DNA"/>
</dbReference>
<organism evidence="1 2">
    <name type="scientific">Chryseobacterium salivictor</name>
    <dbReference type="NCBI Taxonomy" id="2547600"/>
    <lineage>
        <taxon>Bacteria</taxon>
        <taxon>Pseudomonadati</taxon>
        <taxon>Bacteroidota</taxon>
        <taxon>Flavobacteriia</taxon>
        <taxon>Flavobacteriales</taxon>
        <taxon>Weeksellaceae</taxon>
        <taxon>Chryseobacterium group</taxon>
        <taxon>Chryseobacterium</taxon>
    </lineage>
</organism>
<keyword evidence="2" id="KW-1185">Reference proteome</keyword>
<reference evidence="1 2" key="1">
    <citation type="submission" date="2019-03" db="EMBL/GenBank/DDBJ databases">
        <authorList>
            <person name="Kim H."/>
            <person name="Yu S.-M."/>
        </authorList>
    </citation>
    <scope>NUCLEOTIDE SEQUENCE [LARGE SCALE GENOMIC DNA]</scope>
    <source>
        <strain evidence="1 2">NBC122</strain>
    </source>
</reference>
<protein>
    <submittedName>
        <fullName evidence="1">Uncharacterized protein</fullName>
    </submittedName>
</protein>
<evidence type="ECO:0000313" key="2">
    <source>
        <dbReference type="Proteomes" id="UP000294419"/>
    </source>
</evidence>
<dbReference type="AlphaFoldDB" id="A0A4P6ZGM9"/>
<proteinExistence type="predicted"/>
<gene>
    <name evidence="1" type="ORF">NBC122_01941</name>
</gene>
<dbReference type="Proteomes" id="UP000294419">
    <property type="component" value="Chromosome"/>
</dbReference>
<dbReference type="RefSeq" id="WP_221343571.1">
    <property type="nucleotide sequence ID" value="NZ_CP037954.1"/>
</dbReference>
<accession>A0A4P6ZGM9</accession>